<accession>A0A0C9TWU8</accession>
<sequence length="338" mass="37873">MHRCLSIVEVQRTIFREIYMDASLARLARTCRAFNDSALDVLWETLESFTILVQCLPRDLWRVANAIEKKLVRCATRCLRRPMSLKDWEIFHKYSIRVRRVLHSVEPDRFTGCKHLGDDVIFTLSNPPTHRPLIPFLKELYWDKPSKQYASLLCSLLTPSLDLLSLTTVGFSLRLPEVSILSSVGTACPSLRSLHIFSRVHLSDFLDTQGEKILSEAVLRLHSLESLVCPALDEAAIDHLSRLPLLRELSMKLRPDLKLNSLTSLAPPAFGSIDSLTLSATSLATLTSMLALMQIMPSRVSFITLDSPTVDAIRLFSLVVVNACGSERLSQVSLCADG</sequence>
<proteinExistence type="predicted"/>
<dbReference type="HOGENOM" id="CLU_821596_0_0_1"/>
<evidence type="ECO:0000313" key="1">
    <source>
        <dbReference type="EMBL" id="KIJ14728.1"/>
    </source>
</evidence>
<dbReference type="Proteomes" id="UP000053647">
    <property type="component" value="Unassembled WGS sequence"/>
</dbReference>
<dbReference type="AlphaFoldDB" id="A0A0C9TWU8"/>
<gene>
    <name evidence="1" type="ORF">PAXINDRAFT_115771</name>
</gene>
<evidence type="ECO:0008006" key="3">
    <source>
        <dbReference type="Google" id="ProtNLM"/>
    </source>
</evidence>
<dbReference type="OrthoDB" id="3067012at2759"/>
<protein>
    <recommendedName>
        <fullName evidence="3">F-box domain-containing protein</fullName>
    </recommendedName>
</protein>
<name>A0A0C9TWU8_PAXIN</name>
<reference evidence="1 2" key="1">
    <citation type="submission" date="2014-06" db="EMBL/GenBank/DDBJ databases">
        <authorList>
            <consortium name="DOE Joint Genome Institute"/>
            <person name="Kuo A."/>
            <person name="Kohler A."/>
            <person name="Nagy L.G."/>
            <person name="Floudas D."/>
            <person name="Copeland A."/>
            <person name="Barry K.W."/>
            <person name="Cichocki N."/>
            <person name="Veneault-Fourrey C."/>
            <person name="LaButti K."/>
            <person name="Lindquist E.A."/>
            <person name="Lipzen A."/>
            <person name="Lundell T."/>
            <person name="Morin E."/>
            <person name="Murat C."/>
            <person name="Sun H."/>
            <person name="Tunlid A."/>
            <person name="Henrissat B."/>
            <person name="Grigoriev I.V."/>
            <person name="Hibbett D.S."/>
            <person name="Martin F."/>
            <person name="Nordberg H.P."/>
            <person name="Cantor M.N."/>
            <person name="Hua S.X."/>
        </authorList>
    </citation>
    <scope>NUCLEOTIDE SEQUENCE [LARGE SCALE GENOMIC DNA]</scope>
    <source>
        <strain evidence="1 2">ATCC 200175</strain>
    </source>
</reference>
<organism evidence="1 2">
    <name type="scientific">Paxillus involutus ATCC 200175</name>
    <dbReference type="NCBI Taxonomy" id="664439"/>
    <lineage>
        <taxon>Eukaryota</taxon>
        <taxon>Fungi</taxon>
        <taxon>Dikarya</taxon>
        <taxon>Basidiomycota</taxon>
        <taxon>Agaricomycotina</taxon>
        <taxon>Agaricomycetes</taxon>
        <taxon>Agaricomycetidae</taxon>
        <taxon>Boletales</taxon>
        <taxon>Paxilineae</taxon>
        <taxon>Paxillaceae</taxon>
        <taxon>Paxillus</taxon>
    </lineage>
</organism>
<dbReference type="EMBL" id="KN819341">
    <property type="protein sequence ID" value="KIJ14728.1"/>
    <property type="molecule type" value="Genomic_DNA"/>
</dbReference>
<keyword evidence="2" id="KW-1185">Reference proteome</keyword>
<reference evidence="2" key="2">
    <citation type="submission" date="2015-01" db="EMBL/GenBank/DDBJ databases">
        <title>Evolutionary Origins and Diversification of the Mycorrhizal Mutualists.</title>
        <authorList>
            <consortium name="DOE Joint Genome Institute"/>
            <consortium name="Mycorrhizal Genomics Consortium"/>
            <person name="Kohler A."/>
            <person name="Kuo A."/>
            <person name="Nagy L.G."/>
            <person name="Floudas D."/>
            <person name="Copeland A."/>
            <person name="Barry K.W."/>
            <person name="Cichocki N."/>
            <person name="Veneault-Fourrey C."/>
            <person name="LaButti K."/>
            <person name="Lindquist E.A."/>
            <person name="Lipzen A."/>
            <person name="Lundell T."/>
            <person name="Morin E."/>
            <person name="Murat C."/>
            <person name="Riley R."/>
            <person name="Ohm R."/>
            <person name="Sun H."/>
            <person name="Tunlid A."/>
            <person name="Henrissat B."/>
            <person name="Grigoriev I.V."/>
            <person name="Hibbett D.S."/>
            <person name="Martin F."/>
        </authorList>
    </citation>
    <scope>NUCLEOTIDE SEQUENCE [LARGE SCALE GENOMIC DNA]</scope>
    <source>
        <strain evidence="2">ATCC 200175</strain>
    </source>
</reference>
<evidence type="ECO:0000313" key="2">
    <source>
        <dbReference type="Proteomes" id="UP000053647"/>
    </source>
</evidence>